<dbReference type="AlphaFoldDB" id="A0A1F6LSG9"/>
<protein>
    <recommendedName>
        <fullName evidence="9">DUF86 domain-containing protein</fullName>
    </recommendedName>
</protein>
<comment type="similarity">
    <text evidence="6">Belongs to the HepT RNase toxin family.</text>
</comment>
<evidence type="ECO:0000256" key="3">
    <source>
        <dbReference type="ARBA" id="ARBA00022722"/>
    </source>
</evidence>
<dbReference type="Gene3D" id="1.20.120.580">
    <property type="entry name" value="bsu32300-like"/>
    <property type="match status" value="1"/>
</dbReference>
<dbReference type="EMBL" id="MFPV01000011">
    <property type="protein sequence ID" value="OGH62322.1"/>
    <property type="molecule type" value="Genomic_DNA"/>
</dbReference>
<dbReference type="GO" id="GO:0000166">
    <property type="term" value="F:nucleotide binding"/>
    <property type="evidence" value="ECO:0007669"/>
    <property type="project" value="UniProtKB-KW"/>
</dbReference>
<dbReference type="Pfam" id="PF01934">
    <property type="entry name" value="HepT-like"/>
    <property type="match status" value="1"/>
</dbReference>
<evidence type="ECO:0000313" key="8">
    <source>
        <dbReference type="Proteomes" id="UP000176329"/>
    </source>
</evidence>
<evidence type="ECO:0000256" key="4">
    <source>
        <dbReference type="ARBA" id="ARBA00022741"/>
    </source>
</evidence>
<comment type="caution">
    <text evidence="7">The sequence shown here is derived from an EMBL/GenBank/DDBJ whole genome shotgun (WGS) entry which is preliminary data.</text>
</comment>
<name>A0A1F6LSG9_9BACT</name>
<dbReference type="PANTHER" id="PTHR34139">
    <property type="entry name" value="UPF0331 PROTEIN MJ0127"/>
    <property type="match status" value="1"/>
</dbReference>
<evidence type="ECO:0008006" key="9">
    <source>
        <dbReference type="Google" id="ProtNLM"/>
    </source>
</evidence>
<keyword evidence="1" id="KW-0597">Phosphoprotein</keyword>
<evidence type="ECO:0000256" key="2">
    <source>
        <dbReference type="ARBA" id="ARBA00022649"/>
    </source>
</evidence>
<evidence type="ECO:0000313" key="7">
    <source>
        <dbReference type="EMBL" id="OGH62322.1"/>
    </source>
</evidence>
<keyword evidence="3" id="KW-0540">Nuclease</keyword>
<evidence type="ECO:0000256" key="1">
    <source>
        <dbReference type="ARBA" id="ARBA00022553"/>
    </source>
</evidence>
<dbReference type="GO" id="GO:0004540">
    <property type="term" value="F:RNA nuclease activity"/>
    <property type="evidence" value="ECO:0007669"/>
    <property type="project" value="InterPro"/>
</dbReference>
<dbReference type="InterPro" id="IPR051813">
    <property type="entry name" value="HepT_RNase_toxin"/>
</dbReference>
<evidence type="ECO:0000256" key="5">
    <source>
        <dbReference type="ARBA" id="ARBA00022801"/>
    </source>
</evidence>
<dbReference type="InterPro" id="IPR008201">
    <property type="entry name" value="HepT-like"/>
</dbReference>
<keyword evidence="2" id="KW-1277">Toxin-antitoxin system</keyword>
<dbReference type="GO" id="GO:0110001">
    <property type="term" value="C:toxin-antitoxin complex"/>
    <property type="evidence" value="ECO:0007669"/>
    <property type="project" value="InterPro"/>
</dbReference>
<keyword evidence="4" id="KW-0547">Nucleotide-binding</keyword>
<evidence type="ECO:0000256" key="6">
    <source>
        <dbReference type="ARBA" id="ARBA00024207"/>
    </source>
</evidence>
<dbReference type="InterPro" id="IPR037038">
    <property type="entry name" value="HepT-like_sf"/>
</dbReference>
<dbReference type="GO" id="GO:0016787">
    <property type="term" value="F:hydrolase activity"/>
    <property type="evidence" value="ECO:0007669"/>
    <property type="project" value="UniProtKB-KW"/>
</dbReference>
<reference evidence="7 8" key="1">
    <citation type="journal article" date="2016" name="Nat. Commun.">
        <title>Thousands of microbial genomes shed light on interconnected biogeochemical processes in an aquifer system.</title>
        <authorList>
            <person name="Anantharaman K."/>
            <person name="Brown C.T."/>
            <person name="Hug L.A."/>
            <person name="Sharon I."/>
            <person name="Castelle C.J."/>
            <person name="Probst A.J."/>
            <person name="Thomas B.C."/>
            <person name="Singh A."/>
            <person name="Wilkins M.J."/>
            <person name="Karaoz U."/>
            <person name="Brodie E.L."/>
            <person name="Williams K.H."/>
            <person name="Hubbard S.S."/>
            <person name="Banfield J.F."/>
        </authorList>
    </citation>
    <scope>NUCLEOTIDE SEQUENCE [LARGE SCALE GENOMIC DNA]</scope>
</reference>
<gene>
    <name evidence="7" type="ORF">A2848_03530</name>
</gene>
<dbReference type="Proteomes" id="UP000176329">
    <property type="component" value="Unassembled WGS sequence"/>
</dbReference>
<keyword evidence="5" id="KW-0378">Hydrolase</keyword>
<accession>A0A1F6LSG9</accession>
<sequence length="112" mass="13074">MKRDATLYLRDIIESIEQCERYIARSTKQNFLSNDQMQDAVIRRLEIIGEAAAQVSETVRAKMPSVEWRKIVALRNVLIHEYAGVDIEQVWVVCKKQLGPLKKEILNYLERV</sequence>
<proteinExistence type="inferred from homology"/>
<dbReference type="PANTHER" id="PTHR34139:SF1">
    <property type="entry name" value="RNASE MJ1380-RELATED"/>
    <property type="match status" value="1"/>
</dbReference>
<organism evidence="7 8">
    <name type="scientific">Candidatus Magasanikbacteria bacterium RIFCSPHIGHO2_01_FULL_50_8</name>
    <dbReference type="NCBI Taxonomy" id="1798674"/>
    <lineage>
        <taxon>Bacteria</taxon>
        <taxon>Candidatus Magasanikiibacteriota</taxon>
    </lineage>
</organism>